<dbReference type="EMBL" id="GL732736">
    <property type="protein sequence ID" value="EFX65647.1"/>
    <property type="molecule type" value="Genomic_DNA"/>
</dbReference>
<dbReference type="KEGG" id="dpx:DAPPUDRAFT_7933"/>
<gene>
    <name evidence="4" type="ORF">DAPPUDRAFT_7933</name>
</gene>
<evidence type="ECO:0000256" key="2">
    <source>
        <dbReference type="ARBA" id="ARBA00022900"/>
    </source>
</evidence>
<accession>E9HRH7</accession>
<dbReference type="Gene3D" id="4.10.410.10">
    <property type="entry name" value="Pancreatic trypsin inhibitor Kunitz domain"/>
    <property type="match status" value="1"/>
</dbReference>
<dbReference type="FunFam" id="4.10.410.10:FF:000106">
    <property type="entry name" value="Uncharacterized protein"/>
    <property type="match status" value="1"/>
</dbReference>
<dbReference type="OMA" id="IILAPEC"/>
<dbReference type="eggNOG" id="KOG4295">
    <property type="taxonomic scope" value="Eukaryota"/>
</dbReference>
<evidence type="ECO:0000313" key="4">
    <source>
        <dbReference type="EMBL" id="EFX65647.1"/>
    </source>
</evidence>
<dbReference type="PANTHER" id="PTHR10083:SF373">
    <property type="entry name" value="SERINE PEPTIDASE INHIBITOR, KUNITZ TYPE, 2"/>
    <property type="match status" value="1"/>
</dbReference>
<dbReference type="PROSITE" id="PS00280">
    <property type="entry name" value="BPTI_KUNITZ_1"/>
    <property type="match status" value="1"/>
</dbReference>
<dbReference type="OrthoDB" id="4473401at2759"/>
<sequence length="51" mass="5785">CSQPAETGHCWALFPRYFYNVSSRSCEEFISGGCEGNENNYESVQECSQHC</sequence>
<dbReference type="CDD" id="cd00109">
    <property type="entry name" value="Kunitz-type"/>
    <property type="match status" value="1"/>
</dbReference>
<organism evidence="4 5">
    <name type="scientific">Daphnia pulex</name>
    <name type="common">Water flea</name>
    <dbReference type="NCBI Taxonomy" id="6669"/>
    <lineage>
        <taxon>Eukaryota</taxon>
        <taxon>Metazoa</taxon>
        <taxon>Ecdysozoa</taxon>
        <taxon>Arthropoda</taxon>
        <taxon>Crustacea</taxon>
        <taxon>Branchiopoda</taxon>
        <taxon>Diplostraca</taxon>
        <taxon>Cladocera</taxon>
        <taxon>Anomopoda</taxon>
        <taxon>Daphniidae</taxon>
        <taxon>Daphnia</taxon>
    </lineage>
</organism>
<reference evidence="4 5" key="1">
    <citation type="journal article" date="2011" name="Science">
        <title>The ecoresponsive genome of Daphnia pulex.</title>
        <authorList>
            <person name="Colbourne J.K."/>
            <person name="Pfrender M.E."/>
            <person name="Gilbert D."/>
            <person name="Thomas W.K."/>
            <person name="Tucker A."/>
            <person name="Oakley T.H."/>
            <person name="Tokishita S."/>
            <person name="Aerts A."/>
            <person name="Arnold G.J."/>
            <person name="Basu M.K."/>
            <person name="Bauer D.J."/>
            <person name="Caceres C.E."/>
            <person name="Carmel L."/>
            <person name="Casola C."/>
            <person name="Choi J.H."/>
            <person name="Detter J.C."/>
            <person name="Dong Q."/>
            <person name="Dusheyko S."/>
            <person name="Eads B.D."/>
            <person name="Frohlich T."/>
            <person name="Geiler-Samerotte K.A."/>
            <person name="Gerlach D."/>
            <person name="Hatcher P."/>
            <person name="Jogdeo S."/>
            <person name="Krijgsveld J."/>
            <person name="Kriventseva E.V."/>
            <person name="Kultz D."/>
            <person name="Laforsch C."/>
            <person name="Lindquist E."/>
            <person name="Lopez J."/>
            <person name="Manak J.R."/>
            <person name="Muller J."/>
            <person name="Pangilinan J."/>
            <person name="Patwardhan R.P."/>
            <person name="Pitluck S."/>
            <person name="Pritham E.J."/>
            <person name="Rechtsteiner A."/>
            <person name="Rho M."/>
            <person name="Rogozin I.B."/>
            <person name="Sakarya O."/>
            <person name="Salamov A."/>
            <person name="Schaack S."/>
            <person name="Shapiro H."/>
            <person name="Shiga Y."/>
            <person name="Skalitzky C."/>
            <person name="Smith Z."/>
            <person name="Souvorov A."/>
            <person name="Sung W."/>
            <person name="Tang Z."/>
            <person name="Tsuchiya D."/>
            <person name="Tu H."/>
            <person name="Vos H."/>
            <person name="Wang M."/>
            <person name="Wolf Y.I."/>
            <person name="Yamagata H."/>
            <person name="Yamada T."/>
            <person name="Ye Y."/>
            <person name="Shaw J.R."/>
            <person name="Andrews J."/>
            <person name="Crease T.J."/>
            <person name="Tang H."/>
            <person name="Lucas S.M."/>
            <person name="Robertson H.M."/>
            <person name="Bork P."/>
            <person name="Koonin E.V."/>
            <person name="Zdobnov E.M."/>
            <person name="Grigoriev I.V."/>
            <person name="Lynch M."/>
            <person name="Boore J.L."/>
        </authorList>
    </citation>
    <scope>NUCLEOTIDE SEQUENCE [LARGE SCALE GENOMIC DNA]</scope>
</reference>
<dbReference type="FunCoup" id="E9HRH7">
    <property type="interactions" value="37"/>
</dbReference>
<dbReference type="HOGENOM" id="CLU_164133_4_4_1"/>
<dbReference type="SUPFAM" id="SSF57362">
    <property type="entry name" value="BPTI-like"/>
    <property type="match status" value="1"/>
</dbReference>
<dbReference type="PRINTS" id="PR00759">
    <property type="entry name" value="BASICPTASE"/>
</dbReference>
<dbReference type="PhylomeDB" id="E9HRH7"/>
<feature type="non-terminal residue" evidence="4">
    <location>
        <position position="1"/>
    </location>
</feature>
<keyword evidence="1" id="KW-0646">Protease inhibitor</keyword>
<evidence type="ECO:0000259" key="3">
    <source>
        <dbReference type="PROSITE" id="PS50279"/>
    </source>
</evidence>
<feature type="non-terminal residue" evidence="4">
    <location>
        <position position="51"/>
    </location>
</feature>
<dbReference type="Pfam" id="PF00014">
    <property type="entry name" value="Kunitz_BPTI"/>
    <property type="match status" value="1"/>
</dbReference>
<proteinExistence type="predicted"/>
<feature type="domain" description="BPTI/Kunitz inhibitor" evidence="3">
    <location>
        <begin position="1"/>
        <end position="51"/>
    </location>
</feature>
<keyword evidence="5" id="KW-1185">Reference proteome</keyword>
<dbReference type="InterPro" id="IPR050098">
    <property type="entry name" value="TFPI/VKTCI-like"/>
</dbReference>
<dbReference type="InterPro" id="IPR036880">
    <property type="entry name" value="Kunitz_BPTI_sf"/>
</dbReference>
<dbReference type="STRING" id="6669.E9HRH7"/>
<dbReference type="Proteomes" id="UP000000305">
    <property type="component" value="Unassembled WGS sequence"/>
</dbReference>
<evidence type="ECO:0000256" key="1">
    <source>
        <dbReference type="ARBA" id="ARBA00022690"/>
    </source>
</evidence>
<keyword evidence="2" id="KW-0722">Serine protease inhibitor</keyword>
<dbReference type="InParanoid" id="E9HRH7"/>
<dbReference type="PROSITE" id="PS50279">
    <property type="entry name" value="BPTI_KUNITZ_2"/>
    <property type="match status" value="1"/>
</dbReference>
<name>E9HRH7_DAPPU</name>
<dbReference type="GO" id="GO:0004867">
    <property type="term" value="F:serine-type endopeptidase inhibitor activity"/>
    <property type="evidence" value="ECO:0007669"/>
    <property type="project" value="UniProtKB-KW"/>
</dbReference>
<evidence type="ECO:0000313" key="5">
    <source>
        <dbReference type="Proteomes" id="UP000000305"/>
    </source>
</evidence>
<dbReference type="PANTHER" id="PTHR10083">
    <property type="entry name" value="KUNITZ-TYPE PROTEASE INHIBITOR-RELATED"/>
    <property type="match status" value="1"/>
</dbReference>
<dbReference type="AlphaFoldDB" id="E9HRH7"/>
<dbReference type="SMART" id="SM00131">
    <property type="entry name" value="KU"/>
    <property type="match status" value="1"/>
</dbReference>
<protein>
    <recommendedName>
        <fullName evidence="3">BPTI/Kunitz inhibitor domain-containing protein</fullName>
    </recommendedName>
</protein>
<dbReference type="InterPro" id="IPR020901">
    <property type="entry name" value="Prtase_inh_Kunz-CS"/>
</dbReference>
<dbReference type="InterPro" id="IPR002223">
    <property type="entry name" value="Kunitz_BPTI"/>
</dbReference>